<dbReference type="EMBL" id="BMLT01000001">
    <property type="protein sequence ID" value="GGO77114.1"/>
    <property type="molecule type" value="Genomic_DNA"/>
</dbReference>
<dbReference type="InterPro" id="IPR015815">
    <property type="entry name" value="HIBADH-related"/>
</dbReference>
<dbReference type="InterPro" id="IPR029154">
    <property type="entry name" value="HIBADH-like_NADP-bd"/>
</dbReference>
<evidence type="ECO:0000256" key="3">
    <source>
        <dbReference type="PIRSR" id="PIRSR000103-1"/>
    </source>
</evidence>
<dbReference type="SUPFAM" id="SSF48179">
    <property type="entry name" value="6-phosphogluconate dehydrogenase C-terminal domain-like"/>
    <property type="match status" value="1"/>
</dbReference>
<feature type="domain" description="6-phosphogluconate dehydrogenase NADP-binding" evidence="4">
    <location>
        <begin position="5"/>
        <end position="163"/>
    </location>
</feature>
<sequence length="310" mass="32020">MTLPRIAFLGIGLMGRPMATNLLRAGYPLNAWNRSPAKAEALTGDGARACASPGEAVADADIVISMLENGPVVEAVLLAPETLEALKPGSLVIDMSSIPPEMAKRHGTLLTGRGIGYLDAPVSGGTVGAEQASLSIMAGGSREDFERARALFDVLGKAATYIGPTGSGQLAKCANQAIVGITIGAVAEALLLAAKGGADPAAVREALLGGFAGSRILELHGERMIERAFVPGATARVQLKDLTTILDTARDESLHLPLTQQVFEQYRQLVDSGLEGVDHSGLLLQLEALNTPARLNDKPTRGAGSDGAQG</sequence>
<dbReference type="Pfam" id="PF03446">
    <property type="entry name" value="NAD_binding_2"/>
    <property type="match status" value="1"/>
</dbReference>
<dbReference type="SUPFAM" id="SSF51735">
    <property type="entry name" value="NAD(P)-binding Rossmann-fold domains"/>
    <property type="match status" value="1"/>
</dbReference>
<dbReference type="InterPro" id="IPR036291">
    <property type="entry name" value="NAD(P)-bd_dom_sf"/>
</dbReference>
<dbReference type="GO" id="GO:0050661">
    <property type="term" value="F:NADP binding"/>
    <property type="evidence" value="ECO:0007669"/>
    <property type="project" value="InterPro"/>
</dbReference>
<dbReference type="AlphaFoldDB" id="A0A918DPL9"/>
<dbReference type="PIRSF" id="PIRSF000103">
    <property type="entry name" value="HIBADH"/>
    <property type="match status" value="1"/>
</dbReference>
<proteinExistence type="predicted"/>
<dbReference type="Proteomes" id="UP000599578">
    <property type="component" value="Unassembled WGS sequence"/>
</dbReference>
<feature type="active site" evidence="3">
    <location>
        <position position="172"/>
    </location>
</feature>
<accession>A0A918DPL9</accession>
<evidence type="ECO:0000259" key="4">
    <source>
        <dbReference type="Pfam" id="PF03446"/>
    </source>
</evidence>
<evidence type="ECO:0000259" key="5">
    <source>
        <dbReference type="Pfam" id="PF14833"/>
    </source>
</evidence>
<dbReference type="GO" id="GO:0016491">
    <property type="term" value="F:oxidoreductase activity"/>
    <property type="evidence" value="ECO:0007669"/>
    <property type="project" value="UniProtKB-KW"/>
</dbReference>
<reference evidence="6 7" key="1">
    <citation type="journal article" date="2014" name="Int. J. Syst. Evol. Microbiol.">
        <title>Complete genome sequence of Corynebacterium casei LMG S-19264T (=DSM 44701T), isolated from a smear-ripened cheese.</title>
        <authorList>
            <consortium name="US DOE Joint Genome Institute (JGI-PGF)"/>
            <person name="Walter F."/>
            <person name="Albersmeier A."/>
            <person name="Kalinowski J."/>
            <person name="Ruckert C."/>
        </authorList>
    </citation>
    <scope>NUCLEOTIDE SEQUENCE [LARGE SCALE GENOMIC DNA]</scope>
    <source>
        <strain evidence="6 7">CGMCC 1.7286</strain>
    </source>
</reference>
<keyword evidence="1" id="KW-0560">Oxidoreductase</keyword>
<keyword evidence="7" id="KW-1185">Reference proteome</keyword>
<dbReference type="Gene3D" id="3.40.50.720">
    <property type="entry name" value="NAD(P)-binding Rossmann-like Domain"/>
    <property type="match status" value="1"/>
</dbReference>
<dbReference type="GO" id="GO:0051287">
    <property type="term" value="F:NAD binding"/>
    <property type="evidence" value="ECO:0007669"/>
    <property type="project" value="InterPro"/>
</dbReference>
<dbReference type="Pfam" id="PF14833">
    <property type="entry name" value="NAD_binding_11"/>
    <property type="match status" value="1"/>
</dbReference>
<comment type="caution">
    <text evidence="6">The sequence shown here is derived from an EMBL/GenBank/DDBJ whole genome shotgun (WGS) entry which is preliminary data.</text>
</comment>
<dbReference type="InterPro" id="IPR013328">
    <property type="entry name" value="6PGD_dom2"/>
</dbReference>
<dbReference type="InterPro" id="IPR008927">
    <property type="entry name" value="6-PGluconate_DH-like_C_sf"/>
</dbReference>
<name>A0A918DPL9_9GAMM</name>
<dbReference type="PANTHER" id="PTHR43060:SF15">
    <property type="entry name" value="3-HYDROXYISOBUTYRATE DEHYDROGENASE-LIKE 1, MITOCHONDRIAL-RELATED"/>
    <property type="match status" value="1"/>
</dbReference>
<dbReference type="PANTHER" id="PTHR43060">
    <property type="entry name" value="3-HYDROXYISOBUTYRATE DEHYDROGENASE-LIKE 1, MITOCHONDRIAL-RELATED"/>
    <property type="match status" value="1"/>
</dbReference>
<feature type="domain" description="3-hydroxyisobutyrate dehydrogenase-like NAD-binding" evidence="5">
    <location>
        <begin position="166"/>
        <end position="283"/>
    </location>
</feature>
<dbReference type="Gene3D" id="1.10.1040.10">
    <property type="entry name" value="N-(1-d-carboxylethyl)-l-norvaline Dehydrogenase, domain 2"/>
    <property type="match status" value="1"/>
</dbReference>
<protein>
    <submittedName>
        <fullName evidence="6">Dehydrogenase</fullName>
    </submittedName>
</protein>
<gene>
    <name evidence="6" type="ORF">GCM10011348_05950</name>
</gene>
<keyword evidence="2" id="KW-0520">NAD</keyword>
<evidence type="ECO:0000256" key="1">
    <source>
        <dbReference type="ARBA" id="ARBA00023002"/>
    </source>
</evidence>
<evidence type="ECO:0000256" key="2">
    <source>
        <dbReference type="ARBA" id="ARBA00023027"/>
    </source>
</evidence>
<dbReference type="InterPro" id="IPR006115">
    <property type="entry name" value="6PGDH_NADP-bd"/>
</dbReference>
<evidence type="ECO:0000313" key="7">
    <source>
        <dbReference type="Proteomes" id="UP000599578"/>
    </source>
</evidence>
<dbReference type="RefSeq" id="WP_188858118.1">
    <property type="nucleotide sequence ID" value="NZ_BMLT01000001.1"/>
</dbReference>
<organism evidence="6 7">
    <name type="scientific">Marinobacterium nitratireducens</name>
    <dbReference type="NCBI Taxonomy" id="518897"/>
    <lineage>
        <taxon>Bacteria</taxon>
        <taxon>Pseudomonadati</taxon>
        <taxon>Pseudomonadota</taxon>
        <taxon>Gammaproteobacteria</taxon>
        <taxon>Oceanospirillales</taxon>
        <taxon>Oceanospirillaceae</taxon>
        <taxon>Marinobacterium</taxon>
    </lineage>
</organism>
<evidence type="ECO:0000313" key="6">
    <source>
        <dbReference type="EMBL" id="GGO77114.1"/>
    </source>
</evidence>